<keyword evidence="2" id="KW-1003">Cell membrane</keyword>
<keyword evidence="4 6" id="KW-1133">Transmembrane helix</keyword>
<dbReference type="EMBL" id="LT629739">
    <property type="protein sequence ID" value="SDS35904.1"/>
    <property type="molecule type" value="Genomic_DNA"/>
</dbReference>
<feature type="transmembrane region" description="Helical" evidence="6">
    <location>
        <begin position="188"/>
        <end position="208"/>
    </location>
</feature>
<feature type="transmembrane region" description="Helical" evidence="6">
    <location>
        <begin position="228"/>
        <end position="245"/>
    </location>
</feature>
<reference evidence="7" key="1">
    <citation type="submission" date="2016-10" db="EMBL/GenBank/DDBJ databases">
        <authorList>
            <person name="Varghese N."/>
            <person name="Submissions S."/>
        </authorList>
    </citation>
    <scope>NUCLEOTIDE SEQUENCE [LARGE SCALE GENOMIC DNA]</scope>
    <source>
        <strain evidence="7">DSM 22082</strain>
    </source>
</reference>
<feature type="transmembrane region" description="Helical" evidence="6">
    <location>
        <begin position="41"/>
        <end position="60"/>
    </location>
</feature>
<dbReference type="AlphaFoldDB" id="A0A1H1RJJ6"/>
<organism evidence="7 8">
    <name type="scientific">Brevibacterium sandarakinum</name>
    <dbReference type="NCBI Taxonomy" id="629680"/>
    <lineage>
        <taxon>Bacteria</taxon>
        <taxon>Bacillati</taxon>
        <taxon>Actinomycetota</taxon>
        <taxon>Actinomycetes</taxon>
        <taxon>Micrococcales</taxon>
        <taxon>Brevibacteriaceae</taxon>
        <taxon>Brevibacterium</taxon>
    </lineage>
</organism>
<dbReference type="GO" id="GO:0005886">
    <property type="term" value="C:plasma membrane"/>
    <property type="evidence" value="ECO:0007669"/>
    <property type="project" value="UniProtKB-SubCell"/>
</dbReference>
<feature type="transmembrane region" description="Helical" evidence="6">
    <location>
        <begin position="155"/>
        <end position="176"/>
    </location>
</feature>
<name>A0A1H1RJJ6_BRESA</name>
<sequence length="246" mass="25610">MPTTDALLAFLAAALVIIVIPGPTVLFVVGQSLSHGRRSGLTSVLGGSVGIIPIIVAVAFGVGTIVAQSVVIFTTVKILGAGYLVYLGVQGIRHRRNGNEVPEVPSASHADDRSVSLEPDAAVDPNSAVDPETAAASFVPAGRELSYRSMFMQGLIVGISNPKTIIFFVAALPQFVSIEAGHVPLQMIILGLLFQALALFSDGSWAFIAGTARSWFARSPRRMSRIRGIGGGMLIGLGGTLAFASQ</sequence>
<keyword evidence="5 6" id="KW-0472">Membrane</keyword>
<dbReference type="PIRSF" id="PIRSF006324">
    <property type="entry name" value="LeuE"/>
    <property type="match status" value="1"/>
</dbReference>
<feature type="transmembrane region" description="Helical" evidence="6">
    <location>
        <begin position="66"/>
        <end position="89"/>
    </location>
</feature>
<dbReference type="OrthoDB" id="3175972at2"/>
<dbReference type="Pfam" id="PF01810">
    <property type="entry name" value="LysE"/>
    <property type="match status" value="1"/>
</dbReference>
<comment type="subcellular location">
    <subcellularLocation>
        <location evidence="1">Cell membrane</location>
        <topology evidence="1">Multi-pass membrane protein</topology>
    </subcellularLocation>
</comment>
<dbReference type="InterPro" id="IPR001123">
    <property type="entry name" value="LeuE-type"/>
</dbReference>
<evidence type="ECO:0000256" key="6">
    <source>
        <dbReference type="SAM" id="Phobius"/>
    </source>
</evidence>
<evidence type="ECO:0000256" key="2">
    <source>
        <dbReference type="ARBA" id="ARBA00022475"/>
    </source>
</evidence>
<gene>
    <name evidence="7" type="ORF">SAMN04489751_1832</name>
</gene>
<dbReference type="GO" id="GO:0015171">
    <property type="term" value="F:amino acid transmembrane transporter activity"/>
    <property type="evidence" value="ECO:0007669"/>
    <property type="project" value="TreeGrafter"/>
</dbReference>
<keyword evidence="3 6" id="KW-0812">Transmembrane</keyword>
<evidence type="ECO:0000256" key="3">
    <source>
        <dbReference type="ARBA" id="ARBA00022692"/>
    </source>
</evidence>
<feature type="transmembrane region" description="Helical" evidence="6">
    <location>
        <begin position="6"/>
        <end position="29"/>
    </location>
</feature>
<accession>A0A1H1RJJ6</accession>
<evidence type="ECO:0000313" key="7">
    <source>
        <dbReference type="EMBL" id="SDS35904.1"/>
    </source>
</evidence>
<evidence type="ECO:0000313" key="8">
    <source>
        <dbReference type="Proteomes" id="UP000199700"/>
    </source>
</evidence>
<protein>
    <submittedName>
        <fullName evidence="7">Threonine/homoserine/homoserine lactone efflux protein</fullName>
    </submittedName>
</protein>
<dbReference type="STRING" id="629680.SAMN04489751_1832"/>
<evidence type="ECO:0000256" key="4">
    <source>
        <dbReference type="ARBA" id="ARBA00022989"/>
    </source>
</evidence>
<evidence type="ECO:0000256" key="5">
    <source>
        <dbReference type="ARBA" id="ARBA00023136"/>
    </source>
</evidence>
<keyword evidence="8" id="KW-1185">Reference proteome</keyword>
<dbReference type="PANTHER" id="PTHR30086:SF20">
    <property type="entry name" value="ARGININE EXPORTER PROTEIN ARGO-RELATED"/>
    <property type="match status" value="1"/>
</dbReference>
<dbReference type="PANTHER" id="PTHR30086">
    <property type="entry name" value="ARGININE EXPORTER PROTEIN ARGO"/>
    <property type="match status" value="1"/>
</dbReference>
<dbReference type="Proteomes" id="UP000199700">
    <property type="component" value="Chromosome"/>
</dbReference>
<evidence type="ECO:0000256" key="1">
    <source>
        <dbReference type="ARBA" id="ARBA00004651"/>
    </source>
</evidence>
<proteinExistence type="predicted"/>
<dbReference type="RefSeq" id="WP_092105001.1">
    <property type="nucleotide sequence ID" value="NZ_LT629739.1"/>
</dbReference>